<evidence type="ECO:0000313" key="5">
    <source>
        <dbReference type="EMBL" id="KAK3266964.1"/>
    </source>
</evidence>
<comment type="caution">
    <text evidence="5">The sequence shown here is derived from an EMBL/GenBank/DDBJ whole genome shotgun (WGS) entry which is preliminary data.</text>
</comment>
<dbReference type="Pfam" id="PF00076">
    <property type="entry name" value="RRM_1"/>
    <property type="match status" value="1"/>
</dbReference>
<evidence type="ECO:0000259" key="4">
    <source>
        <dbReference type="PROSITE" id="PS50102"/>
    </source>
</evidence>
<evidence type="ECO:0000313" key="6">
    <source>
        <dbReference type="Proteomes" id="UP001190700"/>
    </source>
</evidence>
<evidence type="ECO:0000256" key="3">
    <source>
        <dbReference type="PROSITE-ProRule" id="PRU00176"/>
    </source>
</evidence>
<accession>A0AAE0FW07</accession>
<dbReference type="Proteomes" id="UP001190700">
    <property type="component" value="Unassembled WGS sequence"/>
</dbReference>
<evidence type="ECO:0000256" key="2">
    <source>
        <dbReference type="ARBA" id="ARBA00022884"/>
    </source>
</evidence>
<dbReference type="AlphaFoldDB" id="A0AAE0FW07"/>
<dbReference type="PROSITE" id="PS50102">
    <property type="entry name" value="RRM"/>
    <property type="match status" value="1"/>
</dbReference>
<dbReference type="EMBL" id="LGRX02012703">
    <property type="protein sequence ID" value="KAK3266964.1"/>
    <property type="molecule type" value="Genomic_DNA"/>
</dbReference>
<keyword evidence="2 3" id="KW-0694">RNA-binding</keyword>
<keyword evidence="6" id="KW-1185">Reference proteome</keyword>
<dbReference type="InterPro" id="IPR035979">
    <property type="entry name" value="RBD_domain_sf"/>
</dbReference>
<dbReference type="CDD" id="cd12254">
    <property type="entry name" value="RRM_hnRNPH_ESRPs_RBM12_like"/>
    <property type="match status" value="1"/>
</dbReference>
<proteinExistence type="predicted"/>
<dbReference type="InterPro" id="IPR050666">
    <property type="entry name" value="ESRP"/>
</dbReference>
<dbReference type="InterPro" id="IPR012677">
    <property type="entry name" value="Nucleotide-bd_a/b_plait_sf"/>
</dbReference>
<reference evidence="5 6" key="1">
    <citation type="journal article" date="2015" name="Genome Biol. Evol.">
        <title>Comparative Genomics of a Bacterivorous Green Alga Reveals Evolutionary Causalities and Consequences of Phago-Mixotrophic Mode of Nutrition.</title>
        <authorList>
            <person name="Burns J.A."/>
            <person name="Paasch A."/>
            <person name="Narechania A."/>
            <person name="Kim E."/>
        </authorList>
    </citation>
    <scope>NUCLEOTIDE SEQUENCE [LARGE SCALE GENOMIC DNA]</scope>
    <source>
        <strain evidence="5 6">PLY_AMNH</strain>
    </source>
</reference>
<protein>
    <recommendedName>
        <fullName evidence="4">RRM domain-containing protein</fullName>
    </recommendedName>
</protein>
<name>A0AAE0FW07_9CHLO</name>
<feature type="domain" description="RRM" evidence="4">
    <location>
        <begin position="1"/>
        <end position="78"/>
    </location>
</feature>
<sequence length="189" mass="19374">MKGLPFKATVGDIVEFFDGLKVVSSGVHIIKQPDNRATGMAFVEFISPEEAEKAMAKDHGTFGAKYGDRFVTLQVVSRAEVDTTLHPDPQQTSLAAGVTPEVSAAVAAAAAIGQQQSMMIAAAIGGMTPSAGGMYYGDLGPVGLGNGMGMGMGMGNMPAGNAAMLGYGVKSLPSGFSGAGETDRKRRRA</sequence>
<organism evidence="5 6">
    <name type="scientific">Cymbomonas tetramitiformis</name>
    <dbReference type="NCBI Taxonomy" id="36881"/>
    <lineage>
        <taxon>Eukaryota</taxon>
        <taxon>Viridiplantae</taxon>
        <taxon>Chlorophyta</taxon>
        <taxon>Pyramimonadophyceae</taxon>
        <taxon>Pyramimonadales</taxon>
        <taxon>Pyramimonadaceae</taxon>
        <taxon>Cymbomonas</taxon>
    </lineage>
</organism>
<dbReference type="GO" id="GO:0003723">
    <property type="term" value="F:RNA binding"/>
    <property type="evidence" value="ECO:0007669"/>
    <property type="project" value="UniProtKB-UniRule"/>
</dbReference>
<dbReference type="Gene3D" id="3.30.70.330">
    <property type="match status" value="1"/>
</dbReference>
<evidence type="ECO:0000256" key="1">
    <source>
        <dbReference type="ARBA" id="ARBA00022737"/>
    </source>
</evidence>
<dbReference type="PANTHER" id="PTHR13976">
    <property type="entry name" value="HETEROGENEOUS NUCLEAR RIBONUCLEOPROTEIN-RELATED"/>
    <property type="match status" value="1"/>
</dbReference>
<gene>
    <name evidence="5" type="ORF">CYMTET_24448</name>
</gene>
<dbReference type="InterPro" id="IPR000504">
    <property type="entry name" value="RRM_dom"/>
</dbReference>
<keyword evidence="1" id="KW-0677">Repeat</keyword>
<dbReference type="SUPFAM" id="SSF54928">
    <property type="entry name" value="RNA-binding domain, RBD"/>
    <property type="match status" value="1"/>
</dbReference>
<dbReference type="SMART" id="SM00360">
    <property type="entry name" value="RRM"/>
    <property type="match status" value="1"/>
</dbReference>